<dbReference type="Pfam" id="PF00561">
    <property type="entry name" value="Abhydrolase_1"/>
    <property type="match status" value="1"/>
</dbReference>
<dbReference type="InterPro" id="IPR006311">
    <property type="entry name" value="TAT_signal"/>
</dbReference>
<protein>
    <submittedName>
        <fullName evidence="6">Proline iminopeptidase</fullName>
        <ecNumber evidence="6">3.4.11.5</ecNumber>
    </submittedName>
</protein>
<dbReference type="GO" id="GO:0004177">
    <property type="term" value="F:aminopeptidase activity"/>
    <property type="evidence" value="ECO:0007669"/>
    <property type="project" value="UniProtKB-KW"/>
</dbReference>
<dbReference type="PROSITE" id="PS51318">
    <property type="entry name" value="TAT"/>
    <property type="match status" value="1"/>
</dbReference>
<dbReference type="InterPro" id="IPR000073">
    <property type="entry name" value="AB_hydrolase_1"/>
</dbReference>
<dbReference type="RefSeq" id="WP_183995286.1">
    <property type="nucleotide sequence ID" value="NZ_JACIEH010000001.1"/>
</dbReference>
<dbReference type="GO" id="GO:0006508">
    <property type="term" value="P:proteolysis"/>
    <property type="evidence" value="ECO:0007669"/>
    <property type="project" value="InterPro"/>
</dbReference>
<evidence type="ECO:0000256" key="1">
    <source>
        <dbReference type="ARBA" id="ARBA00010088"/>
    </source>
</evidence>
<keyword evidence="6" id="KW-0031">Aminopeptidase</keyword>
<dbReference type="NCBIfam" id="TIGR01250">
    <property type="entry name" value="pro_imino_pep_2"/>
    <property type="match status" value="1"/>
</dbReference>
<dbReference type="GO" id="GO:0016020">
    <property type="term" value="C:membrane"/>
    <property type="evidence" value="ECO:0007669"/>
    <property type="project" value="TreeGrafter"/>
</dbReference>
<evidence type="ECO:0000256" key="2">
    <source>
        <dbReference type="ARBA" id="ARBA00022801"/>
    </source>
</evidence>
<dbReference type="PANTHER" id="PTHR43798">
    <property type="entry name" value="MONOACYLGLYCEROL LIPASE"/>
    <property type="match status" value="1"/>
</dbReference>
<dbReference type="PRINTS" id="PR00793">
    <property type="entry name" value="PROAMNOPTASE"/>
</dbReference>
<dbReference type="PANTHER" id="PTHR43798:SF33">
    <property type="entry name" value="HYDROLASE, PUTATIVE (AFU_ORTHOLOGUE AFUA_2G14860)-RELATED"/>
    <property type="match status" value="1"/>
</dbReference>
<keyword evidence="6" id="KW-0645">Protease</keyword>
<dbReference type="Gene3D" id="3.40.50.1820">
    <property type="entry name" value="alpha/beta hydrolase"/>
    <property type="match status" value="1"/>
</dbReference>
<evidence type="ECO:0000259" key="5">
    <source>
        <dbReference type="Pfam" id="PF00561"/>
    </source>
</evidence>
<evidence type="ECO:0000313" key="6">
    <source>
        <dbReference type="EMBL" id="MBB4097560.1"/>
    </source>
</evidence>
<dbReference type="EMBL" id="JACIEH010000001">
    <property type="protein sequence ID" value="MBB4097560.1"/>
    <property type="molecule type" value="Genomic_DNA"/>
</dbReference>
<gene>
    <name evidence="6" type="ORF">GGR46_001093</name>
</gene>
<keyword evidence="7" id="KW-1185">Reference proteome</keyword>
<proteinExistence type="inferred from homology"/>
<sequence length="323" mass="34698">MTKSGGWTRRAALQGGAVVAGVALGGTAVARAFRAPAEEGFARVPGGRIFWRRFGSGGKTPILALHGGPGAAHNYLLSMQALADERPVIFYDQLGCGRADAPVDERLYTVQRSVDELDAVRKALGLDRIVLYGHSWGTVLALEYLCQGRGKGVEKLILGGATASIPQAVAGMQRLIASLPDGFADKLHGLERNGKTGTPEYAALTQRFYDNFVLRTAPTPDALVSFDALSKSIAYRVMNGPNEFTITGVIRDWDRRKDLGAVTQKTLLVTGEFDEMTLDCHTTIRDGIAGDARLAIMTGCSHLTMVEKPDAHQALVRAFLDQA</sequence>
<dbReference type="Proteomes" id="UP000557392">
    <property type="component" value="Unassembled WGS sequence"/>
</dbReference>
<feature type="active site" description="Nucleophile" evidence="4">
    <location>
        <position position="135"/>
    </location>
</feature>
<comment type="similarity">
    <text evidence="1 3">Belongs to the peptidase S33 family.</text>
</comment>
<dbReference type="PIRSF" id="PIRSF005539">
    <property type="entry name" value="Pept_S33_TRI_F1"/>
    <property type="match status" value="1"/>
</dbReference>
<evidence type="ECO:0000256" key="3">
    <source>
        <dbReference type="PIRNR" id="PIRNR005539"/>
    </source>
</evidence>
<comment type="caution">
    <text evidence="6">The sequence shown here is derived from an EMBL/GenBank/DDBJ whole genome shotgun (WGS) entry which is preliminary data.</text>
</comment>
<dbReference type="EC" id="3.4.11.5" evidence="6"/>
<keyword evidence="2 3" id="KW-0378">Hydrolase</keyword>
<feature type="active site" description="Proton donor" evidence="4">
    <location>
        <position position="302"/>
    </location>
</feature>
<dbReference type="SUPFAM" id="SSF53474">
    <property type="entry name" value="alpha/beta-Hydrolases"/>
    <property type="match status" value="1"/>
</dbReference>
<dbReference type="InterPro" id="IPR050266">
    <property type="entry name" value="AB_hydrolase_sf"/>
</dbReference>
<evidence type="ECO:0000313" key="7">
    <source>
        <dbReference type="Proteomes" id="UP000557392"/>
    </source>
</evidence>
<dbReference type="InterPro" id="IPR002410">
    <property type="entry name" value="Peptidase_S33"/>
</dbReference>
<accession>A0A7W6JQ83</accession>
<dbReference type="InterPro" id="IPR005945">
    <property type="entry name" value="Pro_imino_pep"/>
</dbReference>
<dbReference type="InterPro" id="IPR029058">
    <property type="entry name" value="AB_hydrolase_fold"/>
</dbReference>
<organism evidence="6 7">
    <name type="scientific">Sphingomonas kyeonggiensis</name>
    <dbReference type="NCBI Taxonomy" id="1268553"/>
    <lineage>
        <taxon>Bacteria</taxon>
        <taxon>Pseudomonadati</taxon>
        <taxon>Pseudomonadota</taxon>
        <taxon>Alphaproteobacteria</taxon>
        <taxon>Sphingomonadales</taxon>
        <taxon>Sphingomonadaceae</taxon>
        <taxon>Sphingomonas</taxon>
    </lineage>
</organism>
<name>A0A7W6JQ83_9SPHN</name>
<reference evidence="6 7" key="1">
    <citation type="submission" date="2020-08" db="EMBL/GenBank/DDBJ databases">
        <title>Genomic Encyclopedia of Type Strains, Phase IV (KMG-IV): sequencing the most valuable type-strain genomes for metagenomic binning, comparative biology and taxonomic classification.</title>
        <authorList>
            <person name="Goeker M."/>
        </authorList>
    </citation>
    <scope>NUCLEOTIDE SEQUENCE [LARGE SCALE GENOMIC DNA]</scope>
    <source>
        <strain evidence="6 7">DSM 101806</strain>
    </source>
</reference>
<feature type="active site" evidence="4">
    <location>
        <position position="274"/>
    </location>
</feature>
<dbReference type="AlphaFoldDB" id="A0A7W6JQ83"/>
<feature type="domain" description="AB hydrolase-1" evidence="5">
    <location>
        <begin position="61"/>
        <end position="181"/>
    </location>
</feature>
<evidence type="ECO:0000256" key="4">
    <source>
        <dbReference type="PIRSR" id="PIRSR005539-1"/>
    </source>
</evidence>